<dbReference type="EMBL" id="LK052936">
    <property type="protein sequence ID" value="CDR35750.1"/>
    <property type="molecule type" value="Genomic_DNA"/>
</dbReference>
<organism evidence="2">
    <name type="scientific">Rhodotorula toruloides</name>
    <name type="common">Yeast</name>
    <name type="synonym">Rhodosporidium toruloides</name>
    <dbReference type="NCBI Taxonomy" id="5286"/>
    <lineage>
        <taxon>Eukaryota</taxon>
        <taxon>Fungi</taxon>
        <taxon>Dikarya</taxon>
        <taxon>Basidiomycota</taxon>
        <taxon>Pucciniomycotina</taxon>
        <taxon>Microbotryomycetes</taxon>
        <taxon>Sporidiobolales</taxon>
        <taxon>Sporidiobolaceae</taxon>
        <taxon>Rhodotorula</taxon>
    </lineage>
</organism>
<dbReference type="AlphaFoldDB" id="A0A061ADY2"/>
<gene>
    <name evidence="2" type="ORF">RHTO0S_01e06282g</name>
</gene>
<name>A0A061ADY2_RHOTO</name>
<evidence type="ECO:0000313" key="2">
    <source>
        <dbReference type="EMBL" id="CDR35750.1"/>
    </source>
</evidence>
<reference evidence="2" key="1">
    <citation type="journal article" date="2014" name="Genome Announc.">
        <title>Draft genome sequence of Rhodosporidium toruloides CECT1137, an oleaginous yeast of biotechnological interest.</title>
        <authorList>
            <person name="Morin N."/>
            <person name="Calcas X."/>
            <person name="Devillers H."/>
            <person name="Durrens P."/>
            <person name="Sherman D.J."/>
            <person name="Nicaud J.-M."/>
            <person name="Neuveglise C."/>
        </authorList>
    </citation>
    <scope>NUCLEOTIDE SEQUENCE</scope>
    <source>
        <strain evidence="2">CECT1137</strain>
    </source>
</reference>
<accession>A0A061ADY2</accession>
<protein>
    <submittedName>
        <fullName evidence="2">RHTO0S01e06282g1_1</fullName>
    </submittedName>
</protein>
<sequence length="258" mass="28360">MRGRRALGTLPDRIFSLPARFRLFRCHLQNSPLSFFHIHPPSPPLSLARSNRLLRPLASSSSFAPSQSWTHQARLQRFRSPPRLRIRKSRAGGGGSRMQPSDCAALEGTSLPSTYAPRLAFRSLRFYCAREALLQIDASRLTKVSLPCSSLLSSGFLAHSKTNLASPAFLPCLPHKAPLTSALRLTLSLPETGFRPLATFRDLPRALTLPTAGWRCDVCIYAGVCVLHEGTGGTKAAEKGGNCKVRRTRRVNERVCGC</sequence>
<feature type="region of interest" description="Disordered" evidence="1">
    <location>
        <begin position="83"/>
        <end position="102"/>
    </location>
</feature>
<proteinExistence type="predicted"/>
<evidence type="ECO:0000256" key="1">
    <source>
        <dbReference type="SAM" id="MobiDB-lite"/>
    </source>
</evidence>